<dbReference type="InterPro" id="IPR008672">
    <property type="entry name" value="Mad1"/>
</dbReference>
<evidence type="ECO:0000256" key="3">
    <source>
        <dbReference type="ARBA" id="ARBA00022019"/>
    </source>
</evidence>
<keyword evidence="11" id="KW-1185">Reference proteome</keyword>
<dbReference type="PANTHER" id="PTHR23168:SF0">
    <property type="entry name" value="MITOTIC SPINDLE ASSEMBLY CHECKPOINT PROTEIN MAD1"/>
    <property type="match status" value="1"/>
</dbReference>
<gene>
    <name evidence="10" type="primary">MAD1</name>
    <name evidence="10" type="ORF">HK105_203777</name>
</gene>
<feature type="compositionally biased region" description="Low complexity" evidence="9">
    <location>
        <begin position="118"/>
        <end position="132"/>
    </location>
</feature>
<dbReference type="Gene3D" id="6.10.250.90">
    <property type="match status" value="1"/>
</dbReference>
<feature type="coiled-coil region" evidence="8">
    <location>
        <begin position="364"/>
        <end position="422"/>
    </location>
</feature>
<keyword evidence="6" id="KW-0539">Nucleus</keyword>
<feature type="coiled-coil region" evidence="8">
    <location>
        <begin position="454"/>
        <end position="481"/>
    </location>
</feature>
<feature type="coiled-coil region" evidence="8">
    <location>
        <begin position="715"/>
        <end position="742"/>
    </location>
</feature>
<keyword evidence="10" id="KW-0808">Transferase</keyword>
<evidence type="ECO:0000256" key="9">
    <source>
        <dbReference type="SAM" id="MobiDB-lite"/>
    </source>
</evidence>
<dbReference type="Gene3D" id="3.30.457.60">
    <property type="match status" value="1"/>
</dbReference>
<name>A0ABR4NAV4_9FUNG</name>
<keyword evidence="10" id="KW-0489">Methyltransferase</keyword>
<evidence type="ECO:0000256" key="8">
    <source>
        <dbReference type="SAM" id="Coils"/>
    </source>
</evidence>
<keyword evidence="8" id="KW-0175">Coiled coil</keyword>
<evidence type="ECO:0000256" key="7">
    <source>
        <dbReference type="ARBA" id="ARBA00023306"/>
    </source>
</evidence>
<dbReference type="Proteomes" id="UP001527925">
    <property type="component" value="Unassembled WGS sequence"/>
</dbReference>
<accession>A0ABR4NAV4</accession>
<feature type="region of interest" description="Disordered" evidence="9">
    <location>
        <begin position="1"/>
        <end position="101"/>
    </location>
</feature>
<organism evidence="10 11">
    <name type="scientific">Polyrhizophydium stewartii</name>
    <dbReference type="NCBI Taxonomy" id="2732419"/>
    <lineage>
        <taxon>Eukaryota</taxon>
        <taxon>Fungi</taxon>
        <taxon>Fungi incertae sedis</taxon>
        <taxon>Chytridiomycota</taxon>
        <taxon>Chytridiomycota incertae sedis</taxon>
        <taxon>Chytridiomycetes</taxon>
        <taxon>Rhizophydiales</taxon>
        <taxon>Rhizophydiales incertae sedis</taxon>
        <taxon>Polyrhizophydium</taxon>
    </lineage>
</organism>
<dbReference type="PANTHER" id="PTHR23168">
    <property type="entry name" value="MITOTIC SPINDLE ASSEMBLY CHECKPOINT PROTEIN MAD1 MITOTIC ARREST DEFICIENT-LIKE PROTEIN 1"/>
    <property type="match status" value="1"/>
</dbReference>
<dbReference type="SUPFAM" id="SSF75704">
    <property type="entry name" value="Mitotic arrest deficient-like 1, Mad1"/>
    <property type="match status" value="1"/>
</dbReference>
<keyword evidence="7" id="KW-0131">Cell cycle</keyword>
<feature type="compositionally biased region" description="Polar residues" evidence="9">
    <location>
        <begin position="655"/>
        <end position="668"/>
    </location>
</feature>
<evidence type="ECO:0000313" key="11">
    <source>
        <dbReference type="Proteomes" id="UP001527925"/>
    </source>
</evidence>
<sequence>MSTPASSGASGPWQTPAPAGARTASQLPQPSRSVSSSATSSAARAPRQGFGQVPPSSLRAVRSLRTPVAASLSLVGQRTPQALQPDPGPATEPSAGPRTSPALLESFQNYLAAVDNGSSPAGSRAASPSHSPQGERHPSVHQRGVSKPSAAEALVAELRKEIKGLKRALSESKSESGRKVLQLEREQQQLAIELESTKLKLERAESDRTFLLTRDSERSSKIESLQAQLVEAKARVSSDSEARRLQGQNAELIEAHALYKSEADDQISLLQSQIEQQAVANSAMAARLKHAHSQLSEQASTVAAMQRNASRAQSEAIGPCQKCAAKLREAENIDIIHKQLADQNAHITHVERRNAQLADQVAFYRSIQENTERLKEEKTALERQVDLLAATRAQLGEAQICIDELEAEKARWKSLIDDMGDDLGIDSPFALAKLLSAQRLEIATLKNQIGYNRLEQQRDHARELETEMDKLRDELRGMQASRLQDLGKIHRLEASQALRQKEIAALREQLRSYDIEEQAMLGSFDAQKSKRIADLEALVDEYKAHMALFEQRLSEAVALAEQSPKPPQGAADEQNIAALSSEIMDLKAHIETLQRQNDALQQSLGRGEFDPQTTRVLALAENPEARALRDRRAIVEALTAENKELRAQLKLAQASDAQPATGDTSSSAWHARASTRSATWRATAGDAMETDEDAAPDGLKGGVVGTGDMIPVESLRTKELECARLAEELQGANKRMLRLKEVFSSKIQEYREAVYTLLGFKLDIQQDGQVRLVSSYGSALHDPAFLFSSATGDQIGLQLQGGTGEGLARVTQNVRIFVEQRGSIPGLMAATTLELLDRRA</sequence>
<evidence type="ECO:0000256" key="6">
    <source>
        <dbReference type="ARBA" id="ARBA00023242"/>
    </source>
</evidence>
<protein>
    <recommendedName>
        <fullName evidence="3">Spindle assembly checkpoint component MAD1</fullName>
    </recommendedName>
</protein>
<feature type="compositionally biased region" description="Low complexity" evidence="9">
    <location>
        <begin position="671"/>
        <end position="684"/>
    </location>
</feature>
<proteinExistence type="inferred from homology"/>
<evidence type="ECO:0000256" key="1">
    <source>
        <dbReference type="ARBA" id="ARBA00004123"/>
    </source>
</evidence>
<dbReference type="Pfam" id="PF05557">
    <property type="entry name" value="MAD"/>
    <property type="match status" value="1"/>
</dbReference>
<evidence type="ECO:0000256" key="2">
    <source>
        <dbReference type="ARBA" id="ARBA00008029"/>
    </source>
</evidence>
<dbReference type="GO" id="GO:0032259">
    <property type="term" value="P:methylation"/>
    <property type="evidence" value="ECO:0007669"/>
    <property type="project" value="UniProtKB-KW"/>
</dbReference>
<feature type="region of interest" description="Disordered" evidence="9">
    <location>
        <begin position="651"/>
        <end position="702"/>
    </location>
</feature>
<reference evidence="10 11" key="1">
    <citation type="submission" date="2023-09" db="EMBL/GenBank/DDBJ databases">
        <title>Pangenome analysis of Batrachochytrium dendrobatidis and related Chytrids.</title>
        <authorList>
            <person name="Yacoub M.N."/>
            <person name="Stajich J.E."/>
            <person name="James T.Y."/>
        </authorList>
    </citation>
    <scope>NUCLEOTIDE SEQUENCE [LARGE SCALE GENOMIC DNA]</scope>
    <source>
        <strain evidence="10 11">JEL0888</strain>
    </source>
</reference>
<feature type="compositionally biased region" description="Polar residues" evidence="9">
    <location>
        <begin position="1"/>
        <end position="13"/>
    </location>
</feature>
<evidence type="ECO:0000256" key="4">
    <source>
        <dbReference type="ARBA" id="ARBA00022618"/>
    </source>
</evidence>
<dbReference type="Gene3D" id="1.20.5.170">
    <property type="match status" value="1"/>
</dbReference>
<feature type="compositionally biased region" description="Low complexity" evidence="9">
    <location>
        <begin position="25"/>
        <end position="48"/>
    </location>
</feature>
<keyword evidence="5" id="KW-0498">Mitosis</keyword>
<comment type="subcellular location">
    <subcellularLocation>
        <location evidence="1">Nucleus</location>
    </subcellularLocation>
</comment>
<feature type="coiled-coil region" evidence="8">
    <location>
        <begin position="155"/>
        <end position="242"/>
    </location>
</feature>
<dbReference type="EMBL" id="JADGIZ020000015">
    <property type="protein sequence ID" value="KAL2916663.1"/>
    <property type="molecule type" value="Genomic_DNA"/>
</dbReference>
<feature type="region of interest" description="Disordered" evidence="9">
    <location>
        <begin position="114"/>
        <end position="149"/>
    </location>
</feature>
<dbReference type="GO" id="GO:0018423">
    <property type="term" value="F:protein C-terminal leucine carboxyl O-methyltransferase activity"/>
    <property type="evidence" value="ECO:0007669"/>
    <property type="project" value="UniProtKB-EC"/>
</dbReference>
<evidence type="ECO:0000256" key="5">
    <source>
        <dbReference type="ARBA" id="ARBA00022776"/>
    </source>
</evidence>
<comment type="similarity">
    <text evidence="2">Belongs to the MAD1 family.</text>
</comment>
<keyword evidence="4" id="KW-0132">Cell division</keyword>
<comment type="caution">
    <text evidence="10">The sequence shown here is derived from an EMBL/GenBank/DDBJ whole genome shotgun (WGS) entry which is preliminary data.</text>
</comment>
<feature type="coiled-coil region" evidence="8">
    <location>
        <begin position="576"/>
        <end position="603"/>
    </location>
</feature>
<evidence type="ECO:0000313" key="10">
    <source>
        <dbReference type="EMBL" id="KAL2916663.1"/>
    </source>
</evidence>